<comment type="subcellular location">
    <subcellularLocation>
        <location evidence="2">Periplasm</location>
    </subcellularLocation>
</comment>
<evidence type="ECO:0000256" key="12">
    <source>
        <dbReference type="SAM" id="MobiDB-lite"/>
    </source>
</evidence>
<dbReference type="NCBIfam" id="TIGR02541">
    <property type="entry name" value="flagell_FlgJ"/>
    <property type="match status" value="1"/>
</dbReference>
<dbReference type="RefSeq" id="WP_038089709.1">
    <property type="nucleotide sequence ID" value="NZ_JQSG02000002.1"/>
</dbReference>
<evidence type="ECO:0000256" key="3">
    <source>
        <dbReference type="ARBA" id="ARBA00006880"/>
    </source>
</evidence>
<dbReference type="PANTHER" id="PTHR33308">
    <property type="entry name" value="PEPTIDOGLYCAN HYDROLASE FLGJ"/>
    <property type="match status" value="1"/>
</dbReference>
<name>A0A1A6C5L3_9GAMM</name>
<dbReference type="OrthoDB" id="289937at2"/>
<evidence type="ECO:0000313" key="14">
    <source>
        <dbReference type="EMBL" id="OBS09839.1"/>
    </source>
</evidence>
<evidence type="ECO:0000256" key="2">
    <source>
        <dbReference type="ARBA" id="ARBA00004418"/>
    </source>
</evidence>
<evidence type="ECO:0000256" key="7">
    <source>
        <dbReference type="ARBA" id="ARBA00022795"/>
    </source>
</evidence>
<gene>
    <name evidence="14" type="ORF">Thpro_020889</name>
</gene>
<comment type="similarity">
    <text evidence="3">In the N-terminal section; belongs to the FlgJ family.</text>
</comment>
<feature type="region of interest" description="Disordered" evidence="12">
    <location>
        <begin position="105"/>
        <end position="137"/>
    </location>
</feature>
<dbReference type="SMART" id="SM00047">
    <property type="entry name" value="LYZ2"/>
    <property type="match status" value="1"/>
</dbReference>
<keyword evidence="9" id="KW-0326">Glycosidase</keyword>
<dbReference type="AlphaFoldDB" id="A0A1A6C5L3"/>
<keyword evidence="6" id="KW-0574">Periplasm</keyword>
<evidence type="ECO:0000313" key="15">
    <source>
        <dbReference type="Proteomes" id="UP000029273"/>
    </source>
</evidence>
<protein>
    <recommendedName>
        <fullName evidence="5">Peptidoglycan hydrolase FlgJ</fullName>
    </recommendedName>
    <alternativeName>
        <fullName evidence="11">Muramidase FlgJ</fullName>
    </alternativeName>
</protein>
<evidence type="ECO:0000256" key="6">
    <source>
        <dbReference type="ARBA" id="ARBA00022764"/>
    </source>
</evidence>
<keyword evidence="14" id="KW-0282">Flagellum</keyword>
<evidence type="ECO:0000256" key="8">
    <source>
        <dbReference type="ARBA" id="ARBA00022801"/>
    </source>
</evidence>
<evidence type="ECO:0000256" key="11">
    <source>
        <dbReference type="ARBA" id="ARBA00030835"/>
    </source>
</evidence>
<evidence type="ECO:0000256" key="5">
    <source>
        <dbReference type="ARBA" id="ARBA00013433"/>
    </source>
</evidence>
<keyword evidence="14" id="KW-0969">Cilium</keyword>
<keyword evidence="14" id="KW-0966">Cell projection</keyword>
<proteinExistence type="inferred from homology"/>
<keyword evidence="8" id="KW-0378">Hydrolase</keyword>
<dbReference type="GO" id="GO:0071973">
    <property type="term" value="P:bacterial-type flagellum-dependent cell motility"/>
    <property type="evidence" value="ECO:0007669"/>
    <property type="project" value="TreeGrafter"/>
</dbReference>
<feature type="domain" description="Mannosyl-glycoprotein endo-beta-N-acetylglucosamidase-like" evidence="13">
    <location>
        <begin position="135"/>
        <end position="295"/>
    </location>
</feature>
<keyword evidence="10" id="KW-0961">Cell wall biogenesis/degradation</keyword>
<sequence length="307" mass="32002">MAGALASNVGALASTYTDFQGLAQLKAAAQTNSPGARRAAAKQFEAVFIQMMLKAMREATPQHGLLDNSQTRLYQGLYDHQLAIELAGRDALKLGGLIDHSLGGRPAKPPAAPAVSMPLAPPPNPTAGAGEAARPAAWPPATPGEFVRAVLPYARQAAVSIGVAPEVLVAQAALETGWGKQIPTTPDGRSSFNLFGIKAGGSWQGAQVSVPTMEYRDGALQRERASFRAYPSLAASFADYAHLISTQPRYQEAMTQASNPAAYLDGLQQAGYATDPAYADKIKSILGSQPLLALDPGVKNGANGPLT</sequence>
<dbReference type="Pfam" id="PF10135">
    <property type="entry name" value="Rod-binding"/>
    <property type="match status" value="1"/>
</dbReference>
<dbReference type="InterPro" id="IPR002901">
    <property type="entry name" value="MGlyc_endo_b_GlcNAc-like_dom"/>
</dbReference>
<feature type="compositionally biased region" description="Low complexity" evidence="12">
    <location>
        <begin position="126"/>
        <end position="136"/>
    </location>
</feature>
<dbReference type="InterPro" id="IPR019301">
    <property type="entry name" value="Flagellar_prot_FlgJ_N"/>
</dbReference>
<evidence type="ECO:0000256" key="4">
    <source>
        <dbReference type="ARBA" id="ARBA00007974"/>
    </source>
</evidence>
<dbReference type="GO" id="GO:0042597">
    <property type="term" value="C:periplasmic space"/>
    <property type="evidence" value="ECO:0007669"/>
    <property type="project" value="UniProtKB-SubCell"/>
</dbReference>
<evidence type="ECO:0000259" key="13">
    <source>
        <dbReference type="SMART" id="SM00047"/>
    </source>
</evidence>
<dbReference type="PRINTS" id="PR01002">
    <property type="entry name" value="FLGFLGJ"/>
</dbReference>
<dbReference type="GO" id="GO:0071555">
    <property type="term" value="P:cell wall organization"/>
    <property type="evidence" value="ECO:0007669"/>
    <property type="project" value="UniProtKB-KW"/>
</dbReference>
<dbReference type="GO" id="GO:0016798">
    <property type="term" value="F:hydrolase activity, acting on glycosyl bonds"/>
    <property type="evidence" value="ECO:0007669"/>
    <property type="project" value="UniProtKB-KW"/>
</dbReference>
<organism evidence="14 15">
    <name type="scientific">Acidihalobacter prosperus</name>
    <dbReference type="NCBI Taxonomy" id="160660"/>
    <lineage>
        <taxon>Bacteria</taxon>
        <taxon>Pseudomonadati</taxon>
        <taxon>Pseudomonadota</taxon>
        <taxon>Gammaproteobacteria</taxon>
        <taxon>Chromatiales</taxon>
        <taxon>Ectothiorhodospiraceae</taxon>
        <taxon>Acidihalobacter</taxon>
    </lineage>
</organism>
<dbReference type="Pfam" id="PF01832">
    <property type="entry name" value="Glucosaminidase"/>
    <property type="match status" value="1"/>
</dbReference>
<evidence type="ECO:0000256" key="9">
    <source>
        <dbReference type="ARBA" id="ARBA00023295"/>
    </source>
</evidence>
<dbReference type="InterPro" id="IPR051056">
    <property type="entry name" value="Glycosyl_Hydrolase_73"/>
</dbReference>
<accession>A0A1A6C5L3</accession>
<evidence type="ECO:0000256" key="10">
    <source>
        <dbReference type="ARBA" id="ARBA00023316"/>
    </source>
</evidence>
<dbReference type="InterPro" id="IPR013377">
    <property type="entry name" value="FlgJ"/>
</dbReference>
<comment type="function">
    <text evidence="1">Flagellum-specific muramidase which hydrolyzes the peptidoglycan layer to assemble the rod structure in the periplasmic space.</text>
</comment>
<evidence type="ECO:0000256" key="1">
    <source>
        <dbReference type="ARBA" id="ARBA00002954"/>
    </source>
</evidence>
<dbReference type="Proteomes" id="UP000029273">
    <property type="component" value="Unassembled WGS sequence"/>
</dbReference>
<dbReference type="EMBL" id="JQSG02000002">
    <property type="protein sequence ID" value="OBS09839.1"/>
    <property type="molecule type" value="Genomic_DNA"/>
</dbReference>
<reference evidence="14 15" key="1">
    <citation type="journal article" date="2014" name="Genome Announc.">
        <title>Draft Genome Sequence of the Iron-Oxidizing, Acidophilic, and Halotolerant 'Thiobacillus prosperus' Type Strain DSM 5130.</title>
        <authorList>
            <person name="Ossandon F.J."/>
            <person name="Cardenas J.P."/>
            <person name="Corbett M."/>
            <person name="Quatrini R."/>
            <person name="Holmes D.S."/>
            <person name="Watkin E."/>
        </authorList>
    </citation>
    <scope>NUCLEOTIDE SEQUENCE [LARGE SCALE GENOMIC DNA]</scope>
    <source>
        <strain evidence="14 15">DSM 5130</strain>
    </source>
</reference>
<dbReference type="GO" id="GO:0044780">
    <property type="term" value="P:bacterial-type flagellum assembly"/>
    <property type="evidence" value="ECO:0007669"/>
    <property type="project" value="InterPro"/>
</dbReference>
<dbReference type="PANTHER" id="PTHR33308:SF9">
    <property type="entry name" value="PEPTIDOGLYCAN HYDROLASE FLGJ"/>
    <property type="match status" value="1"/>
</dbReference>
<dbReference type="GO" id="GO:0004040">
    <property type="term" value="F:amidase activity"/>
    <property type="evidence" value="ECO:0007669"/>
    <property type="project" value="InterPro"/>
</dbReference>
<dbReference type="Gene3D" id="2.10.70.40">
    <property type="entry name" value="peptidoglycan hydrolase"/>
    <property type="match status" value="1"/>
</dbReference>
<comment type="caution">
    <text evidence="14">The sequence shown here is derived from an EMBL/GenBank/DDBJ whole genome shotgun (WGS) entry which is preliminary data.</text>
</comment>
<comment type="similarity">
    <text evidence="4">In the C-terminal section; belongs to the glycosyl hydrolase 73 family.</text>
</comment>
<dbReference type="Gene3D" id="1.10.530.10">
    <property type="match status" value="1"/>
</dbReference>
<keyword evidence="7" id="KW-1005">Bacterial flagellum biogenesis</keyword>
<keyword evidence="15" id="KW-1185">Reference proteome</keyword>